<dbReference type="RefSeq" id="WP_229737514.1">
    <property type="nucleotide sequence ID" value="NZ_BMFJ01000001.1"/>
</dbReference>
<dbReference type="EMBL" id="BMFJ01000001">
    <property type="protein sequence ID" value="GGE31853.1"/>
    <property type="molecule type" value="Genomic_DNA"/>
</dbReference>
<dbReference type="Proteomes" id="UP000612855">
    <property type="component" value="Unassembled WGS sequence"/>
</dbReference>
<name>A0A917A782_9RHOB</name>
<dbReference type="InterPro" id="IPR029069">
    <property type="entry name" value="HotDog_dom_sf"/>
</dbReference>
<organism evidence="1 2">
    <name type="scientific">Primorskyibacter flagellatus</name>
    <dbReference type="NCBI Taxonomy" id="1387277"/>
    <lineage>
        <taxon>Bacteria</taxon>
        <taxon>Pseudomonadati</taxon>
        <taxon>Pseudomonadota</taxon>
        <taxon>Alphaproteobacteria</taxon>
        <taxon>Rhodobacterales</taxon>
        <taxon>Roseobacteraceae</taxon>
        <taxon>Primorskyibacter</taxon>
    </lineage>
</organism>
<protein>
    <submittedName>
        <fullName evidence="1">Thioesterase</fullName>
    </submittedName>
</protein>
<gene>
    <name evidence="1" type="ORF">GCM10011360_19760</name>
</gene>
<dbReference type="CDD" id="cd00586">
    <property type="entry name" value="4HBT"/>
    <property type="match status" value="1"/>
</dbReference>
<comment type="caution">
    <text evidence="1">The sequence shown here is derived from an EMBL/GenBank/DDBJ whole genome shotgun (WGS) entry which is preliminary data.</text>
</comment>
<dbReference type="Pfam" id="PF13279">
    <property type="entry name" value="4HBT_2"/>
    <property type="match status" value="1"/>
</dbReference>
<proteinExistence type="predicted"/>
<dbReference type="Gene3D" id="3.10.129.10">
    <property type="entry name" value="Hotdog Thioesterase"/>
    <property type="match status" value="1"/>
</dbReference>
<dbReference type="AlphaFoldDB" id="A0A917A782"/>
<evidence type="ECO:0000313" key="2">
    <source>
        <dbReference type="Proteomes" id="UP000612855"/>
    </source>
</evidence>
<reference evidence="2" key="1">
    <citation type="journal article" date="2019" name="Int. J. Syst. Evol. Microbiol.">
        <title>The Global Catalogue of Microorganisms (GCM) 10K type strain sequencing project: providing services to taxonomists for standard genome sequencing and annotation.</title>
        <authorList>
            <consortium name="The Broad Institute Genomics Platform"/>
            <consortium name="The Broad Institute Genome Sequencing Center for Infectious Disease"/>
            <person name="Wu L."/>
            <person name="Ma J."/>
        </authorList>
    </citation>
    <scope>NUCLEOTIDE SEQUENCE [LARGE SCALE GENOMIC DNA]</scope>
    <source>
        <strain evidence="2">CGMCC 1.12664</strain>
    </source>
</reference>
<keyword evidence="2" id="KW-1185">Reference proteome</keyword>
<sequence>MTEPYLSPPMELQPDWIDQNGHLNMAYYGVLFDMGVDEAARMFGLGWDYTSKGTHTTYSAEFRIRYVRELHLGSTVRASFRLLDVGPKAYHFCQELIHSEGWVAATGEGISLHIDQSGPKVAPYPAEVKAKLDEVLAQHAALPVPDWVGAPMRIRK</sequence>
<accession>A0A917A782</accession>
<evidence type="ECO:0000313" key="1">
    <source>
        <dbReference type="EMBL" id="GGE31853.1"/>
    </source>
</evidence>
<dbReference type="SUPFAM" id="SSF54637">
    <property type="entry name" value="Thioesterase/thiol ester dehydrase-isomerase"/>
    <property type="match status" value="1"/>
</dbReference>